<organism evidence="2 3">
    <name type="scientific">Hyaloscypha bicolor E</name>
    <dbReference type="NCBI Taxonomy" id="1095630"/>
    <lineage>
        <taxon>Eukaryota</taxon>
        <taxon>Fungi</taxon>
        <taxon>Dikarya</taxon>
        <taxon>Ascomycota</taxon>
        <taxon>Pezizomycotina</taxon>
        <taxon>Leotiomycetes</taxon>
        <taxon>Helotiales</taxon>
        <taxon>Hyaloscyphaceae</taxon>
        <taxon>Hyaloscypha</taxon>
        <taxon>Hyaloscypha bicolor</taxon>
    </lineage>
</organism>
<dbReference type="EMBL" id="KZ613855">
    <property type="protein sequence ID" value="PMD55428.1"/>
    <property type="molecule type" value="Genomic_DNA"/>
</dbReference>
<sequence length="752" mass="89079">MESEMKWELKFLANHIGERYHSRLERRETFRKKREEDKETYKAWEEERRKDCKEDKGWSEKWPLVRAGLMRIHEFRIWVIKKKKLSELGNARDCDATEAAIQGYVNVLLPQIYDIATWATENGYTHENFMDKLRVSSNEASFGEPFKLTEDQMKLWDLFREDKEWRVWLQEQNEKYLKSEGFLVWSAKVYKKPIGYSDDLKEAEWNEPPANKWKTEWAAENSWFLCTDSFRAWLREKCKFCGSEELLNKKQEWEADPTWDKNEPEVKSFNTWMRKKGLENPDRHESITNEVRKIFEPWRTAWLSENPEATRLETLQVEQTEWTKIETELKQKMNQEAEKRKEEAQKRDKERFLERWRRGWKPEKVNWEEFEIMLSYGRHWVKLIRKGKRDYLKEWSEPQRVKQRQLTRTRYFLKKSGDCAVEYRNWSTFEETAGADPNDPNDLTNNTSPDLKIHNGRHNAIPGQSHEGPTQTASRPSQPLLQGSSSQNNSIAHGEYKQEALHNPLINVEDEQNRQEKLSLKRSQTDLAADRTKLVLLQAKEEHRAATQARIENDLAMWLRDAPRIIGKDGKFHLNYTRPSNVEKKRQKEQREKERLEMEKENLDEQQDSRNVVQNGGINHGEHADDGNAEGLNEKKGGEILKGKIKEKGHEEGVREDIEQVAEKDQKKSQEIGITKPVSALIRVTQRLTEEEKVKYTETIETNFTTKMSKYGEGGQWHYEVMGECYVYGMMDGEAMAYQNNHSIATTVFEIR</sequence>
<protein>
    <submittedName>
        <fullName evidence="2">Uncharacterized protein</fullName>
    </submittedName>
</protein>
<dbReference type="Proteomes" id="UP000235371">
    <property type="component" value="Unassembled WGS sequence"/>
</dbReference>
<feature type="region of interest" description="Disordered" evidence="1">
    <location>
        <begin position="431"/>
        <end position="489"/>
    </location>
</feature>
<dbReference type="GeneID" id="36589137"/>
<feature type="compositionally biased region" description="Basic and acidic residues" evidence="1">
    <location>
        <begin position="581"/>
        <end position="603"/>
    </location>
</feature>
<reference evidence="2 3" key="1">
    <citation type="submission" date="2016-04" db="EMBL/GenBank/DDBJ databases">
        <title>A degradative enzymes factory behind the ericoid mycorrhizal symbiosis.</title>
        <authorList>
            <consortium name="DOE Joint Genome Institute"/>
            <person name="Martino E."/>
            <person name="Morin E."/>
            <person name="Grelet G."/>
            <person name="Kuo A."/>
            <person name="Kohler A."/>
            <person name="Daghino S."/>
            <person name="Barry K."/>
            <person name="Choi C."/>
            <person name="Cichocki N."/>
            <person name="Clum A."/>
            <person name="Copeland A."/>
            <person name="Hainaut M."/>
            <person name="Haridas S."/>
            <person name="Labutti K."/>
            <person name="Lindquist E."/>
            <person name="Lipzen A."/>
            <person name="Khouja H.-R."/>
            <person name="Murat C."/>
            <person name="Ohm R."/>
            <person name="Olson A."/>
            <person name="Spatafora J."/>
            <person name="Veneault-Fourrey C."/>
            <person name="Henrissat B."/>
            <person name="Grigoriev I."/>
            <person name="Martin F."/>
            <person name="Perotto S."/>
        </authorList>
    </citation>
    <scope>NUCLEOTIDE SEQUENCE [LARGE SCALE GENOMIC DNA]</scope>
    <source>
        <strain evidence="2 3">E</strain>
    </source>
</reference>
<dbReference type="RefSeq" id="XP_024732332.1">
    <property type="nucleotide sequence ID" value="XM_024881060.1"/>
</dbReference>
<name>A0A2J6SXB9_9HELO</name>
<keyword evidence="3" id="KW-1185">Reference proteome</keyword>
<dbReference type="InParanoid" id="A0A2J6SXB9"/>
<evidence type="ECO:0000313" key="3">
    <source>
        <dbReference type="Proteomes" id="UP000235371"/>
    </source>
</evidence>
<gene>
    <name evidence="2" type="ORF">K444DRAFT_617150</name>
</gene>
<dbReference type="AlphaFoldDB" id="A0A2J6SXB9"/>
<feature type="region of interest" description="Disordered" evidence="1">
    <location>
        <begin position="578"/>
        <end position="662"/>
    </location>
</feature>
<feature type="compositionally biased region" description="Low complexity" evidence="1">
    <location>
        <begin position="436"/>
        <end position="450"/>
    </location>
</feature>
<proteinExistence type="predicted"/>
<accession>A0A2J6SXB9</accession>
<feature type="compositionally biased region" description="Low complexity" evidence="1">
    <location>
        <begin position="474"/>
        <end position="489"/>
    </location>
</feature>
<evidence type="ECO:0000313" key="2">
    <source>
        <dbReference type="EMBL" id="PMD55428.1"/>
    </source>
</evidence>
<evidence type="ECO:0000256" key="1">
    <source>
        <dbReference type="SAM" id="MobiDB-lite"/>
    </source>
</evidence>
<feature type="compositionally biased region" description="Basic and acidic residues" evidence="1">
    <location>
        <begin position="620"/>
        <end position="662"/>
    </location>
</feature>